<dbReference type="InterPro" id="IPR010730">
    <property type="entry name" value="HET"/>
</dbReference>
<protein>
    <recommendedName>
        <fullName evidence="1">Heterokaryon incompatibility domain-containing protein</fullName>
    </recommendedName>
</protein>
<name>W7EGS5_BIPV3</name>
<dbReference type="HOGENOM" id="CLU_002639_4_1_1"/>
<keyword evidence="3" id="KW-1185">Reference proteome</keyword>
<dbReference type="PANTHER" id="PTHR33112">
    <property type="entry name" value="DOMAIN PROTEIN, PUTATIVE-RELATED"/>
    <property type="match status" value="1"/>
</dbReference>
<organism evidence="2 3">
    <name type="scientific">Bipolaris victoriae (strain FI3)</name>
    <name type="common">Victoria blight of oats agent</name>
    <name type="synonym">Cochliobolus victoriae</name>
    <dbReference type="NCBI Taxonomy" id="930091"/>
    <lineage>
        <taxon>Eukaryota</taxon>
        <taxon>Fungi</taxon>
        <taxon>Dikarya</taxon>
        <taxon>Ascomycota</taxon>
        <taxon>Pezizomycotina</taxon>
        <taxon>Dothideomycetes</taxon>
        <taxon>Pleosporomycetidae</taxon>
        <taxon>Pleosporales</taxon>
        <taxon>Pleosporineae</taxon>
        <taxon>Pleosporaceae</taxon>
        <taxon>Bipolaris</taxon>
    </lineage>
</organism>
<evidence type="ECO:0000313" key="3">
    <source>
        <dbReference type="Proteomes" id="UP000054337"/>
    </source>
</evidence>
<gene>
    <name evidence="2" type="ORF">COCVIDRAFT_55448</name>
</gene>
<proteinExistence type="predicted"/>
<dbReference type="Pfam" id="PF06985">
    <property type="entry name" value="HET"/>
    <property type="match status" value="1"/>
</dbReference>
<feature type="domain" description="Heterokaryon incompatibility" evidence="1">
    <location>
        <begin position="49"/>
        <end position="184"/>
    </location>
</feature>
<dbReference type="GeneID" id="26257636"/>
<accession>W7EGS5</accession>
<dbReference type="PANTHER" id="PTHR33112:SF1">
    <property type="entry name" value="HETEROKARYON INCOMPATIBILITY DOMAIN-CONTAINING PROTEIN"/>
    <property type="match status" value="1"/>
</dbReference>
<evidence type="ECO:0000259" key="1">
    <source>
        <dbReference type="Pfam" id="PF06985"/>
    </source>
</evidence>
<dbReference type="Proteomes" id="UP000054337">
    <property type="component" value="Unassembled WGS sequence"/>
</dbReference>
<dbReference type="RefSeq" id="XP_014554498.1">
    <property type="nucleotide sequence ID" value="XM_014699012.1"/>
</dbReference>
<feature type="non-terminal residue" evidence="2">
    <location>
        <position position="273"/>
    </location>
</feature>
<dbReference type="AlphaFoldDB" id="W7EGS5"/>
<feature type="non-terminal residue" evidence="2">
    <location>
        <position position="1"/>
    </location>
</feature>
<dbReference type="OrthoDB" id="5428863at2759"/>
<reference evidence="2 3" key="1">
    <citation type="journal article" date="2013" name="PLoS Genet.">
        <title>Comparative genome structure, secondary metabolite, and effector coding capacity across Cochliobolus pathogens.</title>
        <authorList>
            <person name="Condon B.J."/>
            <person name="Leng Y."/>
            <person name="Wu D."/>
            <person name="Bushley K.E."/>
            <person name="Ohm R.A."/>
            <person name="Otillar R."/>
            <person name="Martin J."/>
            <person name="Schackwitz W."/>
            <person name="Grimwood J."/>
            <person name="MohdZainudin N."/>
            <person name="Xue C."/>
            <person name="Wang R."/>
            <person name="Manning V.A."/>
            <person name="Dhillon B."/>
            <person name="Tu Z.J."/>
            <person name="Steffenson B.J."/>
            <person name="Salamov A."/>
            <person name="Sun H."/>
            <person name="Lowry S."/>
            <person name="LaButti K."/>
            <person name="Han J."/>
            <person name="Copeland A."/>
            <person name="Lindquist E."/>
            <person name="Barry K."/>
            <person name="Schmutz J."/>
            <person name="Baker S.E."/>
            <person name="Ciuffetti L.M."/>
            <person name="Grigoriev I.V."/>
            <person name="Zhong S."/>
            <person name="Turgeon B.G."/>
        </authorList>
    </citation>
    <scope>NUCLEOTIDE SEQUENCE [LARGE SCALE GENOMIC DNA]</scope>
    <source>
        <strain evidence="2 3">FI3</strain>
    </source>
</reference>
<dbReference type="EMBL" id="KI968759">
    <property type="protein sequence ID" value="EUN24915.1"/>
    <property type="molecule type" value="Genomic_DNA"/>
</dbReference>
<evidence type="ECO:0000313" key="2">
    <source>
        <dbReference type="EMBL" id="EUN24915.1"/>
    </source>
</evidence>
<sequence>DYQFIRAQLKICRETHDQKCTQPTTGEQVLRVIDCKSHRLTTLKLCEPYICLSYVWGSSTTQDAREFGDELPASIPRTVEDAMAVAIGLGIPYLWVDRYCIDQSNHEEKHRLIKNMNKIYEQAEVTIIAAIGDDPHHGLPGVQDTLREEPITIQLGGETFVAVAHPVQEIESTKWSSRGWTYQEMLLSRRRLVFTKTQMYFQCRNAMCMESLNPDYTDYRRGSIFPIRRFPSGGIGKTVYDLLCRLEEYYRRELSFGIDSILAFDGVVNAFDE</sequence>